<feature type="domain" description="EF-hand" evidence="8">
    <location>
        <begin position="104"/>
        <end position="139"/>
    </location>
</feature>
<dbReference type="Gene3D" id="1.10.238.10">
    <property type="entry name" value="EF-hand"/>
    <property type="match status" value="2"/>
</dbReference>
<evidence type="ECO:0000259" key="8">
    <source>
        <dbReference type="PROSITE" id="PS50222"/>
    </source>
</evidence>
<keyword evidence="3" id="KW-0479">Metal-binding</keyword>
<comment type="caution">
    <text evidence="9">The sequence shown here is derived from an EMBL/GenBank/DDBJ whole genome shotgun (WGS) entry which is preliminary data.</text>
</comment>
<dbReference type="Pfam" id="PF13202">
    <property type="entry name" value="EF-hand_5"/>
    <property type="match status" value="2"/>
</dbReference>
<evidence type="ECO:0000313" key="9">
    <source>
        <dbReference type="EMBL" id="CAG9314763.1"/>
    </source>
</evidence>
<feature type="domain" description="EF-hand" evidence="8">
    <location>
        <begin position="297"/>
        <end position="325"/>
    </location>
</feature>
<evidence type="ECO:0000256" key="4">
    <source>
        <dbReference type="ARBA" id="ARBA00022737"/>
    </source>
</evidence>
<dbReference type="PANTHER" id="PTHR23055">
    <property type="entry name" value="CALCIUM BINDING PROTEINS"/>
    <property type="match status" value="1"/>
</dbReference>
<name>A0AAU9IL23_9CILI</name>
<keyword evidence="2" id="KW-0519">Myristate</keyword>
<feature type="domain" description="EF-hand" evidence="8">
    <location>
        <begin position="158"/>
        <end position="193"/>
    </location>
</feature>
<keyword evidence="10" id="KW-1185">Reference proteome</keyword>
<evidence type="ECO:0000256" key="2">
    <source>
        <dbReference type="ARBA" id="ARBA00022707"/>
    </source>
</evidence>
<proteinExistence type="inferred from homology"/>
<dbReference type="PANTHER" id="PTHR23055:SF178">
    <property type="entry name" value="NEUROCALCIN HOMOLOG"/>
    <property type="match status" value="1"/>
</dbReference>
<dbReference type="EMBL" id="CAJZBQ010000012">
    <property type="protein sequence ID" value="CAG9314763.1"/>
    <property type="molecule type" value="Genomic_DNA"/>
</dbReference>
<dbReference type="Proteomes" id="UP001162131">
    <property type="component" value="Unassembled WGS sequence"/>
</dbReference>
<gene>
    <name evidence="9" type="ORF">BSTOLATCC_MIC11758</name>
</gene>
<dbReference type="PROSITE" id="PS50222">
    <property type="entry name" value="EF_HAND_2"/>
    <property type="match status" value="4"/>
</dbReference>
<dbReference type="InterPro" id="IPR018247">
    <property type="entry name" value="EF_Hand_1_Ca_BS"/>
</dbReference>
<evidence type="ECO:0000256" key="6">
    <source>
        <dbReference type="ARBA" id="ARBA00023288"/>
    </source>
</evidence>
<dbReference type="PRINTS" id="PR00450">
    <property type="entry name" value="RECOVERIN"/>
</dbReference>
<dbReference type="SMART" id="SM00054">
    <property type="entry name" value="EFh"/>
    <property type="match status" value="6"/>
</dbReference>
<evidence type="ECO:0000256" key="1">
    <source>
        <dbReference type="ARBA" id="ARBA00006049"/>
    </source>
</evidence>
<accession>A0AAU9IL23</accession>
<dbReference type="GO" id="GO:0005509">
    <property type="term" value="F:calcium ion binding"/>
    <property type="evidence" value="ECO:0007669"/>
    <property type="project" value="InterPro"/>
</dbReference>
<protein>
    <recommendedName>
        <fullName evidence="8">EF-hand domain-containing protein</fullName>
    </recommendedName>
</protein>
<comment type="similarity">
    <text evidence="1">Belongs to the recoverin family.</text>
</comment>
<dbReference type="AlphaFoldDB" id="A0AAU9IL23"/>
<evidence type="ECO:0000256" key="5">
    <source>
        <dbReference type="ARBA" id="ARBA00022837"/>
    </source>
</evidence>
<organism evidence="9 10">
    <name type="scientific">Blepharisma stoltei</name>
    <dbReference type="NCBI Taxonomy" id="1481888"/>
    <lineage>
        <taxon>Eukaryota</taxon>
        <taxon>Sar</taxon>
        <taxon>Alveolata</taxon>
        <taxon>Ciliophora</taxon>
        <taxon>Postciliodesmatophora</taxon>
        <taxon>Heterotrichea</taxon>
        <taxon>Heterotrichida</taxon>
        <taxon>Blepharismidae</taxon>
        <taxon>Blepharisma</taxon>
    </lineage>
</organism>
<dbReference type="PROSITE" id="PS00018">
    <property type="entry name" value="EF_HAND_1"/>
    <property type="match status" value="5"/>
</dbReference>
<evidence type="ECO:0000256" key="7">
    <source>
        <dbReference type="SAM" id="Coils"/>
    </source>
</evidence>
<evidence type="ECO:0000313" key="10">
    <source>
        <dbReference type="Proteomes" id="UP001162131"/>
    </source>
</evidence>
<keyword evidence="7" id="KW-0175">Coiled coil</keyword>
<dbReference type="InterPro" id="IPR028846">
    <property type="entry name" value="Recoverin"/>
</dbReference>
<keyword evidence="6" id="KW-0449">Lipoprotein</keyword>
<dbReference type="InterPro" id="IPR011992">
    <property type="entry name" value="EF-hand-dom_pair"/>
</dbReference>
<sequence length="411" mass="46147">MAGFLEENQESLKELMTLRDTLGLASKNPRIIVNEIQRKVGHGSLSFEDFSDLLMDLDCATEGTEKMRKRRAIRRLFDLIDQNKNGTLEEDEIINSLVVLCGGTPDEKIEAVFMLYDTNGDGLISFDELLAHQTAAFRMLFSCHPELEAQYGETPEFMARITVEQIFLEIDTNKDGVITLPEMKAWFNGQEITEKIQEDKSLKIEALKQRKDQLLHRLNQIKAQLKSQARIDSIHNQKKITGLGRIHVRDALRTFREQNSSGFFSRQDFSTILNSLITKYAGDASIDKTALHLLISDLFSQFDDDGNGVVSMGELFCGLSVLCAGSLGSKLQAAVECFDQSGDGDLQFPEIVKFMKSVFRVLIPEDVTEIKPSAIATATAKNLFRSEGVDIETGGVSYEVIKKWVNEMKIN</sequence>
<feature type="coiled-coil region" evidence="7">
    <location>
        <begin position="197"/>
        <end position="224"/>
    </location>
</feature>
<keyword evidence="5" id="KW-0106">Calcium</keyword>
<reference evidence="9" key="1">
    <citation type="submission" date="2021-09" db="EMBL/GenBank/DDBJ databases">
        <authorList>
            <consortium name="AG Swart"/>
            <person name="Singh M."/>
            <person name="Singh A."/>
            <person name="Seah K."/>
            <person name="Emmerich C."/>
        </authorList>
    </citation>
    <scope>NUCLEOTIDE SEQUENCE</scope>
    <source>
        <strain evidence="9">ATCC30299</strain>
    </source>
</reference>
<evidence type="ECO:0000256" key="3">
    <source>
        <dbReference type="ARBA" id="ARBA00022723"/>
    </source>
</evidence>
<dbReference type="CDD" id="cd00051">
    <property type="entry name" value="EFh"/>
    <property type="match status" value="2"/>
</dbReference>
<feature type="domain" description="EF-hand" evidence="8">
    <location>
        <begin position="68"/>
        <end position="103"/>
    </location>
</feature>
<dbReference type="Pfam" id="PF13499">
    <property type="entry name" value="EF-hand_7"/>
    <property type="match status" value="1"/>
</dbReference>
<keyword evidence="4" id="KW-0677">Repeat</keyword>
<dbReference type="SUPFAM" id="SSF47473">
    <property type="entry name" value="EF-hand"/>
    <property type="match status" value="2"/>
</dbReference>
<dbReference type="InterPro" id="IPR002048">
    <property type="entry name" value="EF_hand_dom"/>
</dbReference>